<protein>
    <submittedName>
        <fullName evidence="1">Uncharacterized protein</fullName>
    </submittedName>
</protein>
<dbReference type="Proteomes" id="UP000192660">
    <property type="component" value="Unassembled WGS sequence"/>
</dbReference>
<dbReference type="RefSeq" id="WP_051351283.1">
    <property type="nucleotide sequence ID" value="NZ_FWWY01000001.1"/>
</dbReference>
<sequence length="122" mass="14317">MRKRLQAMDEMRATFTATFKRFGQKPAFRGNPITTLLFVDVLDDQGQLVTDHIWFSLTKGFQQVHLEPGDRIQFEARVKEYLKGYRGYREEVRLEHPLVPDYKLSYPTKIRKIPPNSTSGKE</sequence>
<name>A0A1W1WE07_SULTA</name>
<accession>A0A1W1WE07</accession>
<organism evidence="1 2">
    <name type="scientific">Sulfobacillus thermosulfidooxidans (strain DSM 9293 / VKM B-1269 / AT-1)</name>
    <dbReference type="NCBI Taxonomy" id="929705"/>
    <lineage>
        <taxon>Bacteria</taxon>
        <taxon>Bacillati</taxon>
        <taxon>Bacillota</taxon>
        <taxon>Clostridia</taxon>
        <taxon>Eubacteriales</taxon>
        <taxon>Clostridiales Family XVII. Incertae Sedis</taxon>
        <taxon>Sulfobacillus</taxon>
    </lineage>
</organism>
<evidence type="ECO:0000313" key="1">
    <source>
        <dbReference type="EMBL" id="SMC04531.1"/>
    </source>
</evidence>
<dbReference type="OrthoDB" id="2990146at2"/>
<reference evidence="2" key="1">
    <citation type="submission" date="2017-04" db="EMBL/GenBank/DDBJ databases">
        <authorList>
            <person name="Varghese N."/>
            <person name="Submissions S."/>
        </authorList>
    </citation>
    <scope>NUCLEOTIDE SEQUENCE [LARGE SCALE GENOMIC DNA]</scope>
    <source>
        <strain evidence="2">DSM 9293</strain>
    </source>
</reference>
<dbReference type="AlphaFoldDB" id="A0A1W1WE07"/>
<dbReference type="EMBL" id="FWWY01000001">
    <property type="protein sequence ID" value="SMC04531.1"/>
    <property type="molecule type" value="Genomic_DNA"/>
</dbReference>
<gene>
    <name evidence="1" type="ORF">SAMN00768000_1706</name>
</gene>
<evidence type="ECO:0000313" key="2">
    <source>
        <dbReference type="Proteomes" id="UP000192660"/>
    </source>
</evidence>
<proteinExistence type="predicted"/>
<keyword evidence="2" id="KW-1185">Reference proteome</keyword>